<gene>
    <name evidence="2" type="ORF">PVAP13_6NG359801</name>
</gene>
<feature type="signal peptide" evidence="1">
    <location>
        <begin position="1"/>
        <end position="18"/>
    </location>
</feature>
<evidence type="ECO:0000313" key="3">
    <source>
        <dbReference type="Proteomes" id="UP000823388"/>
    </source>
</evidence>
<evidence type="ECO:0000313" key="2">
    <source>
        <dbReference type="EMBL" id="KAG2580642.1"/>
    </source>
</evidence>
<accession>A0A8T0R4S1</accession>
<dbReference type="EMBL" id="CM029048">
    <property type="protein sequence ID" value="KAG2580642.1"/>
    <property type="molecule type" value="Genomic_DNA"/>
</dbReference>
<protein>
    <recommendedName>
        <fullName evidence="4">Secreted protein</fullName>
    </recommendedName>
</protein>
<evidence type="ECO:0000256" key="1">
    <source>
        <dbReference type="SAM" id="SignalP"/>
    </source>
</evidence>
<evidence type="ECO:0008006" key="4">
    <source>
        <dbReference type="Google" id="ProtNLM"/>
    </source>
</evidence>
<keyword evidence="3" id="KW-1185">Reference proteome</keyword>
<dbReference type="Proteomes" id="UP000823388">
    <property type="component" value="Chromosome 6N"/>
</dbReference>
<name>A0A8T0R4S1_PANVG</name>
<keyword evidence="1" id="KW-0732">Signal</keyword>
<dbReference type="AlphaFoldDB" id="A0A8T0R4S1"/>
<sequence>MLVQVTLILCSMVQQKIAKHHGCEAGGLCLTFLRKKQHIRRQLTKVHLCCMPRTAIEGIHGRRCSDQMLIALSQFFFFLRRG</sequence>
<comment type="caution">
    <text evidence="2">The sequence shown here is derived from an EMBL/GenBank/DDBJ whole genome shotgun (WGS) entry which is preliminary data.</text>
</comment>
<reference evidence="2 3" key="1">
    <citation type="submission" date="2020-05" db="EMBL/GenBank/DDBJ databases">
        <title>WGS assembly of Panicum virgatum.</title>
        <authorList>
            <person name="Lovell J.T."/>
            <person name="Jenkins J."/>
            <person name="Shu S."/>
            <person name="Juenger T.E."/>
            <person name="Schmutz J."/>
        </authorList>
    </citation>
    <scope>NUCLEOTIDE SEQUENCE [LARGE SCALE GENOMIC DNA]</scope>
    <source>
        <strain evidence="3">cv. AP13</strain>
    </source>
</reference>
<proteinExistence type="predicted"/>
<feature type="chain" id="PRO_5035922297" description="Secreted protein" evidence="1">
    <location>
        <begin position="19"/>
        <end position="82"/>
    </location>
</feature>
<organism evidence="2 3">
    <name type="scientific">Panicum virgatum</name>
    <name type="common">Blackwell switchgrass</name>
    <dbReference type="NCBI Taxonomy" id="38727"/>
    <lineage>
        <taxon>Eukaryota</taxon>
        <taxon>Viridiplantae</taxon>
        <taxon>Streptophyta</taxon>
        <taxon>Embryophyta</taxon>
        <taxon>Tracheophyta</taxon>
        <taxon>Spermatophyta</taxon>
        <taxon>Magnoliopsida</taxon>
        <taxon>Liliopsida</taxon>
        <taxon>Poales</taxon>
        <taxon>Poaceae</taxon>
        <taxon>PACMAD clade</taxon>
        <taxon>Panicoideae</taxon>
        <taxon>Panicodae</taxon>
        <taxon>Paniceae</taxon>
        <taxon>Panicinae</taxon>
        <taxon>Panicum</taxon>
        <taxon>Panicum sect. Hiantes</taxon>
    </lineage>
</organism>